<comment type="caution">
    <text evidence="16">The sequence shown here is derived from an EMBL/GenBank/DDBJ whole genome shotgun (WGS) entry which is preliminary data.</text>
</comment>
<dbReference type="InterPro" id="IPR000531">
    <property type="entry name" value="Beta-barrel_TonB"/>
</dbReference>
<feature type="short sequence motif" description="TonB C-terminal box" evidence="10">
    <location>
        <begin position="954"/>
        <end position="971"/>
    </location>
</feature>
<keyword evidence="8 9" id="KW-0998">Cell outer membrane</keyword>
<comment type="similarity">
    <text evidence="9 11">Belongs to the TonB-dependent receptor family.</text>
</comment>
<evidence type="ECO:0000256" key="1">
    <source>
        <dbReference type="ARBA" id="ARBA00004571"/>
    </source>
</evidence>
<organism evidence="16 17">
    <name type="scientific">Edaphosphingomonas fennica</name>
    <dbReference type="NCBI Taxonomy" id="114404"/>
    <lineage>
        <taxon>Bacteria</taxon>
        <taxon>Pseudomonadati</taxon>
        <taxon>Pseudomonadota</taxon>
        <taxon>Alphaproteobacteria</taxon>
        <taxon>Sphingomonadales</taxon>
        <taxon>Rhizorhabdaceae</taxon>
        <taxon>Edaphosphingomonas</taxon>
    </lineage>
</organism>
<sequence length="971" mass="103149">MVTKTQKFLGRSALSTGVIGLALVAAPAFAQDDTASTAEDTGTIVVTGTLIKNPNLTSSAPVAFVGQEEVRLRQSNVAEEILRDMPGDVANIGSAVNNGNNGASYVDLRGLGSNRNIVLLDGNRIAPSNTVGRVDLNNIPLALIERTDMLTGGASTTYGADAISGVVNFVTRKDFSGIEATAGTRMTEDGDGNYFHADITVGANLDDGRGNVVFSIGYQQSDPVYQGDRKFSNTQYGSSDGKAGGSDVSVPGEFVLGNSLMQIDPTTGTLVPVYAKYNFNPYNVFQTPFERFNMYGAANYEVADGIELYTRGMFSKNTVKTIIASSGVFDEVLSVPISNPYLPAGVRNQYCTAAGISAADCTAAVSATDPNDPAFRTLDIETLRRMPELGPRISDYQTTMFDYRAGVRGNITNSITFDVSGSYGESTNLQTIQNYALLSRVKQALAATNTTTCLDDSNGCVPLNIFGANGSITPQQAAFLTANSTTNNKTSLAQARALINGDFGLALPWADDAISFAVGAEYRKYKASQESDLLAQTAGELGGAGGAAPNIDGGYDVYGELIAPLVQGKPFFEELTFETGVRYSSYNVFAPGNPSYNTTTYKFGGTWGPGAGLKIRGNYQHAVRAPNIAELFTPVTTGLTNLDNEPCMGTAPLSNPNLAAVCLAQGAPASSIGSIQAPNSGQANQTGGGNPNLKPETSNSYTVGVLFQPEFVPGLSVSIDYYNIKVKGAITTPTPDDVLGACFDNLTAASATDPVCTAIRRNPGTGQLSGSPAVVAGLPTPLSNLGRLATDGIDLAVNYRRDLGFAKLNLSLNGNWTAHSKFQATESSENRDCVGYYSVNCLSIQPEFYWNQRTTLSFENVDVSLLWRHIDGVKFEPGLGTRYSGPLIGGPLDGKEVNFNRIPSYDYFDLSSRVELNDNFELTFTISNLFDKQPPIVGNTIGSTTYNSGNTYPATYDALGRTYSISGRFRF</sequence>
<feature type="chain" id="PRO_5015424695" evidence="13">
    <location>
        <begin position="31"/>
        <end position="971"/>
    </location>
</feature>
<keyword evidence="5 13" id="KW-0732">Signal</keyword>
<dbReference type="RefSeq" id="WP_107396103.1">
    <property type="nucleotide sequence ID" value="NZ_PHHF01000082.1"/>
</dbReference>
<keyword evidence="3 9" id="KW-1134">Transmembrane beta strand</keyword>
<reference evidence="16 17" key="1">
    <citation type="submission" date="2017-11" db="EMBL/GenBank/DDBJ databases">
        <title>Sphingomonas oleivorans sp. nov., isolated from oil-contaminated soil.</title>
        <authorList>
            <person name="Wang L."/>
            <person name="Chen L."/>
        </authorList>
    </citation>
    <scope>NUCLEOTIDE SEQUENCE [LARGE SCALE GENOMIC DNA]</scope>
    <source>
        <strain evidence="16 17">K101</strain>
    </source>
</reference>
<gene>
    <name evidence="16" type="ORF">CV103_20910</name>
</gene>
<evidence type="ECO:0000256" key="12">
    <source>
        <dbReference type="SAM" id="MobiDB-lite"/>
    </source>
</evidence>
<evidence type="ECO:0000256" key="9">
    <source>
        <dbReference type="PROSITE-ProRule" id="PRU01360"/>
    </source>
</evidence>
<protein>
    <submittedName>
        <fullName evidence="16">TonB-dependent receptor</fullName>
    </submittedName>
</protein>
<evidence type="ECO:0000256" key="10">
    <source>
        <dbReference type="PROSITE-ProRule" id="PRU10144"/>
    </source>
</evidence>
<evidence type="ECO:0000256" key="7">
    <source>
        <dbReference type="ARBA" id="ARBA00023136"/>
    </source>
</evidence>
<dbReference type="Pfam" id="PF07715">
    <property type="entry name" value="Plug"/>
    <property type="match status" value="1"/>
</dbReference>
<evidence type="ECO:0000313" key="17">
    <source>
        <dbReference type="Proteomes" id="UP000241206"/>
    </source>
</evidence>
<keyword evidence="17" id="KW-1185">Reference proteome</keyword>
<feature type="domain" description="TonB-dependent receptor plug" evidence="15">
    <location>
        <begin position="57"/>
        <end position="166"/>
    </location>
</feature>
<evidence type="ECO:0000256" key="13">
    <source>
        <dbReference type="SAM" id="SignalP"/>
    </source>
</evidence>
<evidence type="ECO:0000313" key="16">
    <source>
        <dbReference type="EMBL" id="PTD16062.1"/>
    </source>
</evidence>
<keyword evidence="6 11" id="KW-0798">TonB box</keyword>
<dbReference type="PANTHER" id="PTHR47234">
    <property type="match status" value="1"/>
</dbReference>
<evidence type="ECO:0000256" key="8">
    <source>
        <dbReference type="ARBA" id="ARBA00023237"/>
    </source>
</evidence>
<evidence type="ECO:0000256" key="6">
    <source>
        <dbReference type="ARBA" id="ARBA00023077"/>
    </source>
</evidence>
<evidence type="ECO:0000256" key="11">
    <source>
        <dbReference type="RuleBase" id="RU003357"/>
    </source>
</evidence>
<dbReference type="InterPro" id="IPR010917">
    <property type="entry name" value="TonB_rcpt_CS"/>
</dbReference>
<evidence type="ECO:0000256" key="5">
    <source>
        <dbReference type="ARBA" id="ARBA00022729"/>
    </source>
</evidence>
<dbReference type="Gene3D" id="2.40.170.20">
    <property type="entry name" value="TonB-dependent receptor, beta-barrel domain"/>
    <property type="match status" value="1"/>
</dbReference>
<dbReference type="AlphaFoldDB" id="A0A2T4HJT2"/>
<dbReference type="PROSITE" id="PS01156">
    <property type="entry name" value="TONB_DEPENDENT_REC_2"/>
    <property type="match status" value="1"/>
</dbReference>
<evidence type="ECO:0000256" key="3">
    <source>
        <dbReference type="ARBA" id="ARBA00022452"/>
    </source>
</evidence>
<dbReference type="Proteomes" id="UP000241206">
    <property type="component" value="Unassembled WGS sequence"/>
</dbReference>
<evidence type="ECO:0000259" key="14">
    <source>
        <dbReference type="Pfam" id="PF00593"/>
    </source>
</evidence>
<dbReference type="Pfam" id="PF00593">
    <property type="entry name" value="TonB_dep_Rec_b-barrel"/>
    <property type="match status" value="1"/>
</dbReference>
<dbReference type="GO" id="GO:0009279">
    <property type="term" value="C:cell outer membrane"/>
    <property type="evidence" value="ECO:0007669"/>
    <property type="project" value="UniProtKB-SubCell"/>
</dbReference>
<accession>A0A2T4HJT2</accession>
<dbReference type="PANTHER" id="PTHR47234:SF2">
    <property type="entry name" value="TONB-DEPENDENT RECEPTOR"/>
    <property type="match status" value="1"/>
</dbReference>
<keyword evidence="7 9" id="KW-0472">Membrane</keyword>
<keyword evidence="2 9" id="KW-0813">Transport</keyword>
<keyword evidence="4 9" id="KW-0812">Transmembrane</keyword>
<feature type="signal peptide" evidence="13">
    <location>
        <begin position="1"/>
        <end position="30"/>
    </location>
</feature>
<dbReference type="InterPro" id="IPR012910">
    <property type="entry name" value="Plug_dom"/>
</dbReference>
<dbReference type="InterPro" id="IPR039426">
    <property type="entry name" value="TonB-dep_rcpt-like"/>
</dbReference>
<name>A0A2T4HJT2_9SPHN</name>
<dbReference type="InterPro" id="IPR036942">
    <property type="entry name" value="Beta-barrel_TonB_sf"/>
</dbReference>
<evidence type="ECO:0000256" key="4">
    <source>
        <dbReference type="ARBA" id="ARBA00022692"/>
    </source>
</evidence>
<keyword evidence="16" id="KW-0675">Receptor</keyword>
<evidence type="ECO:0000256" key="2">
    <source>
        <dbReference type="ARBA" id="ARBA00022448"/>
    </source>
</evidence>
<dbReference type="PROSITE" id="PS52016">
    <property type="entry name" value="TONB_DEPENDENT_REC_3"/>
    <property type="match status" value="1"/>
</dbReference>
<dbReference type="InterPro" id="IPR037066">
    <property type="entry name" value="Plug_dom_sf"/>
</dbReference>
<feature type="domain" description="TonB-dependent receptor-like beta-barrel" evidence="14">
    <location>
        <begin position="397"/>
        <end position="929"/>
    </location>
</feature>
<dbReference type="EMBL" id="PHHF01000082">
    <property type="protein sequence ID" value="PTD16062.1"/>
    <property type="molecule type" value="Genomic_DNA"/>
</dbReference>
<comment type="subcellular location">
    <subcellularLocation>
        <location evidence="1 9">Cell outer membrane</location>
        <topology evidence="1 9">Multi-pass membrane protein</topology>
    </subcellularLocation>
</comment>
<feature type="compositionally biased region" description="Polar residues" evidence="12">
    <location>
        <begin position="673"/>
        <end position="685"/>
    </location>
</feature>
<evidence type="ECO:0000259" key="15">
    <source>
        <dbReference type="Pfam" id="PF07715"/>
    </source>
</evidence>
<dbReference type="Gene3D" id="2.170.130.10">
    <property type="entry name" value="TonB-dependent receptor, plug domain"/>
    <property type="match status" value="1"/>
</dbReference>
<proteinExistence type="inferred from homology"/>
<feature type="region of interest" description="Disordered" evidence="12">
    <location>
        <begin position="673"/>
        <end position="695"/>
    </location>
</feature>
<dbReference type="SUPFAM" id="SSF56935">
    <property type="entry name" value="Porins"/>
    <property type="match status" value="1"/>
</dbReference>